<proteinExistence type="inferred from homology"/>
<evidence type="ECO:0000256" key="8">
    <source>
        <dbReference type="ARBA" id="ARBA00044793"/>
    </source>
</evidence>
<dbReference type="STRING" id="5288.A0A5C5G6V8"/>
<dbReference type="GO" id="GO:0034203">
    <property type="term" value="P:glycolipid translocation"/>
    <property type="evidence" value="ECO:0007669"/>
    <property type="project" value="TreeGrafter"/>
</dbReference>
<evidence type="ECO:0000256" key="10">
    <source>
        <dbReference type="RuleBase" id="RU365067"/>
    </source>
</evidence>
<dbReference type="AlphaFoldDB" id="A0A5C5G6V8"/>
<feature type="region of interest" description="Disordered" evidence="11">
    <location>
        <begin position="299"/>
        <end position="318"/>
    </location>
</feature>
<reference evidence="12 13" key="1">
    <citation type="submission" date="2019-03" db="EMBL/GenBank/DDBJ databases">
        <title>Rhodosporidium diobovatum UCD-FST 08-225 genome sequencing, assembly, and annotation.</title>
        <authorList>
            <person name="Fakankun I.U."/>
            <person name="Fristensky B."/>
            <person name="Levin D.B."/>
        </authorList>
    </citation>
    <scope>NUCLEOTIDE SEQUENCE [LARGE SCALE GENOMIC DNA]</scope>
    <source>
        <strain evidence="12 13">UCD-FST 08-225</strain>
    </source>
</reference>
<accession>A0A5C5G6V8</accession>
<dbReference type="Pfam" id="PF04506">
    <property type="entry name" value="Rft-1"/>
    <property type="match status" value="1"/>
</dbReference>
<dbReference type="GO" id="GO:0006488">
    <property type="term" value="P:dolichol-linked oligosaccharide biosynthetic process"/>
    <property type="evidence" value="ECO:0007669"/>
    <property type="project" value="InterPro"/>
</dbReference>
<dbReference type="PANTHER" id="PTHR13117">
    <property type="entry name" value="ENDOPLASMIC RETICULUM MULTISPAN TRANSMEMBRANE PROTEIN-RELATED"/>
    <property type="match status" value="1"/>
</dbReference>
<keyword evidence="4 10" id="KW-0812">Transmembrane</keyword>
<comment type="pathway">
    <text evidence="2">Protein modification; protein glycosylation.</text>
</comment>
<evidence type="ECO:0000256" key="2">
    <source>
        <dbReference type="ARBA" id="ARBA00004922"/>
    </source>
</evidence>
<evidence type="ECO:0000313" key="12">
    <source>
        <dbReference type="EMBL" id="TNY24114.1"/>
    </source>
</evidence>
<feature type="transmembrane region" description="Helical" evidence="10">
    <location>
        <begin position="411"/>
        <end position="430"/>
    </location>
</feature>
<dbReference type="PANTHER" id="PTHR13117:SF5">
    <property type="entry name" value="PROTEIN RFT1 HOMOLOG"/>
    <property type="match status" value="1"/>
</dbReference>
<keyword evidence="5 10" id="KW-0256">Endoplasmic reticulum</keyword>
<evidence type="ECO:0000256" key="6">
    <source>
        <dbReference type="ARBA" id="ARBA00022989"/>
    </source>
</evidence>
<keyword evidence="10" id="KW-0813">Transport</keyword>
<keyword evidence="13" id="KW-1185">Reference proteome</keyword>
<evidence type="ECO:0000256" key="11">
    <source>
        <dbReference type="SAM" id="MobiDB-lite"/>
    </source>
</evidence>
<feature type="transmembrane region" description="Helical" evidence="10">
    <location>
        <begin position="378"/>
        <end position="399"/>
    </location>
</feature>
<evidence type="ECO:0000256" key="5">
    <source>
        <dbReference type="ARBA" id="ARBA00022824"/>
    </source>
</evidence>
<dbReference type="Proteomes" id="UP000311382">
    <property type="component" value="Unassembled WGS sequence"/>
</dbReference>
<gene>
    <name evidence="12" type="ORF">DMC30DRAFT_216722</name>
</gene>
<comment type="caution">
    <text evidence="12">The sequence shown here is derived from an EMBL/GenBank/DDBJ whole genome shotgun (WGS) entry which is preliminary data.</text>
</comment>
<evidence type="ECO:0000313" key="13">
    <source>
        <dbReference type="Proteomes" id="UP000311382"/>
    </source>
</evidence>
<protein>
    <recommendedName>
        <fullName evidence="8 10">Man(5)GlcNAc(2)-PP-dolichol translocation protein RFT1</fullName>
    </recommendedName>
</protein>
<dbReference type="EMBL" id="SOZI01000005">
    <property type="protein sequence ID" value="TNY24114.1"/>
    <property type="molecule type" value="Genomic_DNA"/>
</dbReference>
<dbReference type="OrthoDB" id="9979195at2759"/>
<feature type="transmembrane region" description="Helical" evidence="10">
    <location>
        <begin position="338"/>
        <end position="358"/>
    </location>
</feature>
<evidence type="ECO:0000256" key="7">
    <source>
        <dbReference type="ARBA" id="ARBA00023136"/>
    </source>
</evidence>
<evidence type="ECO:0000256" key="9">
    <source>
        <dbReference type="ARBA" id="ARBA00045912"/>
    </source>
</evidence>
<comment type="caution">
    <text evidence="10">Lacks conserved residue(s) required for the propagation of feature annotation.</text>
</comment>
<keyword evidence="6 10" id="KW-1133">Transmembrane helix</keyword>
<name>A0A5C5G6V8_9BASI</name>
<sequence>MAPSVLSTTLSLVGLQVASRLFSFGLNQALLRSTTPQAFGLATIQLDTLAGTVLFLLREGIRGAVVRTRTSTSPAEATLQRQSLLLPTLLTPLAVGAFALYHTYASPSPAPPQYGAVLALYLLATVVELLSEPLYLRTLQSWETLTTRRVRVEGAAVLAKAVGTLATVRAVSEADALLAFGVGQLVYSATIWAGLAWVSASTGPWQHSTTIGLRRVDGRLFDPAVTTLGWALTKQSVVKQLLTEGDKLAVGKFGSATDMGGYAVALNYGSLLARIVFQPLEESSRLYFSSLSAAAAKAPDRGDAERADKESSASPQYSTFEVAPTPDTLRAVASHLRLLLLFYSHLSLIFTCLAPSFTTPLLHLLLGSRWSRTSASPLLRAYALSLPFLAFNGLTEAFFQSVAPPRWIARGSAWLVACAGAFAASVWFLMRVRGWGAEGLVAANCVNLAMRTALSSVFVQRYFAEAREARKDSKEAEGTEATLSPRSWVPRWPTVVAFGAAAWIVRRSEARWQQEEATKGAGLRLTLEHLGVGAVVGVACLAVIAFSHRSEIRERLAAKRRTAARKVQ</sequence>
<comment type="function">
    <text evidence="9 10">Intramembrane glycolipid transporter that operates in the biosynthetic pathway of dolichol-linked oligosaccharides, the glycan precursors employed in protein asparagine (N)-glycosylation. The sequential addition of sugars to dolichol pyrophosphate produces dolichol-linked oligosaccharides containing fourteen sugars, including two GlcNAcs, nine mannoses and three glucoses. Once assembled, the oligosaccharide is transferred from the lipid to nascent proteins by oligosaccharyltransferases. The assembly of dolichol-linked oligosaccharides begins on the cytosolic side of the endoplasmic reticulum membrane and finishes in its lumen. RFT1 could mediate the translocation of the cytosolically oriented intermediate DolPP-GlcNAc2Man5, produced by ALG11, into the ER lumen where dolichol-linked oligosaccharides assembly continues. However, the intramembrane lipid transporter activity could not be confirmed in vitro.</text>
</comment>
<keyword evidence="7 10" id="KW-0472">Membrane</keyword>
<evidence type="ECO:0000256" key="3">
    <source>
        <dbReference type="ARBA" id="ARBA00010288"/>
    </source>
</evidence>
<dbReference type="InterPro" id="IPR007594">
    <property type="entry name" value="RFT1"/>
</dbReference>
<feature type="transmembrane region" description="Helical" evidence="10">
    <location>
        <begin position="529"/>
        <end position="546"/>
    </location>
</feature>
<evidence type="ECO:0000256" key="1">
    <source>
        <dbReference type="ARBA" id="ARBA00004477"/>
    </source>
</evidence>
<organism evidence="12 13">
    <name type="scientific">Rhodotorula diobovata</name>
    <dbReference type="NCBI Taxonomy" id="5288"/>
    <lineage>
        <taxon>Eukaryota</taxon>
        <taxon>Fungi</taxon>
        <taxon>Dikarya</taxon>
        <taxon>Basidiomycota</taxon>
        <taxon>Pucciniomycotina</taxon>
        <taxon>Microbotryomycetes</taxon>
        <taxon>Sporidiobolales</taxon>
        <taxon>Sporidiobolaceae</taxon>
        <taxon>Rhodotorula</taxon>
    </lineage>
</organism>
<comment type="subcellular location">
    <subcellularLocation>
        <location evidence="1 10">Endoplasmic reticulum membrane</location>
        <topology evidence="1 10">Multi-pass membrane protein</topology>
    </subcellularLocation>
</comment>
<evidence type="ECO:0000256" key="4">
    <source>
        <dbReference type="ARBA" id="ARBA00022692"/>
    </source>
</evidence>
<comment type="similarity">
    <text evidence="3 10">Belongs to the RFT1 family.</text>
</comment>
<dbReference type="GO" id="GO:0005789">
    <property type="term" value="C:endoplasmic reticulum membrane"/>
    <property type="evidence" value="ECO:0007669"/>
    <property type="project" value="UniProtKB-SubCell"/>
</dbReference>
<feature type="compositionally biased region" description="Basic and acidic residues" evidence="11">
    <location>
        <begin position="299"/>
        <end position="311"/>
    </location>
</feature>